<dbReference type="EMBL" id="KZ613511">
    <property type="protein sequence ID" value="PMD15715.1"/>
    <property type="molecule type" value="Genomic_DNA"/>
</dbReference>
<dbReference type="AlphaFoldDB" id="A0A2J6PNV9"/>
<dbReference type="Gene3D" id="3.30.420.10">
    <property type="entry name" value="Ribonuclease H-like superfamily/Ribonuclease H"/>
    <property type="match status" value="1"/>
</dbReference>
<organism evidence="1 2">
    <name type="scientific">Hyaloscypha hepaticicola</name>
    <dbReference type="NCBI Taxonomy" id="2082293"/>
    <lineage>
        <taxon>Eukaryota</taxon>
        <taxon>Fungi</taxon>
        <taxon>Dikarya</taxon>
        <taxon>Ascomycota</taxon>
        <taxon>Pezizomycotina</taxon>
        <taxon>Leotiomycetes</taxon>
        <taxon>Helotiales</taxon>
        <taxon>Hyaloscyphaceae</taxon>
        <taxon>Hyaloscypha</taxon>
    </lineage>
</organism>
<dbReference type="STRING" id="1745343.A0A2J6PNV9"/>
<evidence type="ECO:0000313" key="1">
    <source>
        <dbReference type="EMBL" id="PMD15715.1"/>
    </source>
</evidence>
<dbReference type="Proteomes" id="UP000235672">
    <property type="component" value="Unassembled WGS sequence"/>
</dbReference>
<gene>
    <name evidence="1" type="ORF">NA56DRAFT_329312</name>
</gene>
<dbReference type="InterPro" id="IPR036397">
    <property type="entry name" value="RNaseH_sf"/>
</dbReference>
<accession>A0A2J6PNV9</accession>
<evidence type="ECO:0000313" key="2">
    <source>
        <dbReference type="Proteomes" id="UP000235672"/>
    </source>
</evidence>
<reference evidence="1 2" key="1">
    <citation type="submission" date="2016-05" db="EMBL/GenBank/DDBJ databases">
        <title>A degradative enzymes factory behind the ericoid mycorrhizal symbiosis.</title>
        <authorList>
            <consortium name="DOE Joint Genome Institute"/>
            <person name="Martino E."/>
            <person name="Morin E."/>
            <person name="Grelet G."/>
            <person name="Kuo A."/>
            <person name="Kohler A."/>
            <person name="Daghino S."/>
            <person name="Barry K."/>
            <person name="Choi C."/>
            <person name="Cichocki N."/>
            <person name="Clum A."/>
            <person name="Copeland A."/>
            <person name="Hainaut M."/>
            <person name="Haridas S."/>
            <person name="Labutti K."/>
            <person name="Lindquist E."/>
            <person name="Lipzen A."/>
            <person name="Khouja H.-R."/>
            <person name="Murat C."/>
            <person name="Ohm R."/>
            <person name="Olson A."/>
            <person name="Spatafora J."/>
            <person name="Veneault-Fourrey C."/>
            <person name="Henrissat B."/>
            <person name="Grigoriev I."/>
            <person name="Martin F."/>
            <person name="Perotto S."/>
        </authorList>
    </citation>
    <scope>NUCLEOTIDE SEQUENCE [LARGE SCALE GENOMIC DNA]</scope>
    <source>
        <strain evidence="1 2">UAMH 7357</strain>
    </source>
</reference>
<sequence>MIQKYYVERLLPIYVEVVKSMREIDEKPWLLQEDGDPSHGMRKKGLAQEYKESHNIQNLSYPVQSPDLNPIEGIWAIIK</sequence>
<name>A0A2J6PNV9_9HELO</name>
<dbReference type="GO" id="GO:0003676">
    <property type="term" value="F:nucleic acid binding"/>
    <property type="evidence" value="ECO:0007669"/>
    <property type="project" value="InterPro"/>
</dbReference>
<dbReference type="OrthoDB" id="5410741at2759"/>
<proteinExistence type="predicted"/>
<evidence type="ECO:0008006" key="3">
    <source>
        <dbReference type="Google" id="ProtNLM"/>
    </source>
</evidence>
<keyword evidence="2" id="KW-1185">Reference proteome</keyword>
<protein>
    <recommendedName>
        <fullName evidence="3">Tc1-like transposase DDE domain-containing protein</fullName>
    </recommendedName>
</protein>